<dbReference type="RefSeq" id="WP_106349712.1">
    <property type="nucleotide sequence ID" value="NZ_PVUE01000012.1"/>
</dbReference>
<keyword evidence="1" id="KW-0413">Isomerase</keyword>
<dbReference type="InterPro" id="IPR029045">
    <property type="entry name" value="ClpP/crotonase-like_dom_sf"/>
</dbReference>
<dbReference type="EMBL" id="PVUE01000012">
    <property type="protein sequence ID" value="PRZ41057.1"/>
    <property type="molecule type" value="Genomic_DNA"/>
</dbReference>
<comment type="caution">
    <text evidence="1">The sequence shown here is derived from an EMBL/GenBank/DDBJ whole genome shotgun (WGS) entry which is preliminary data.</text>
</comment>
<dbReference type="Pfam" id="PF00378">
    <property type="entry name" value="ECH_1"/>
    <property type="match status" value="1"/>
</dbReference>
<evidence type="ECO:0000313" key="1">
    <source>
        <dbReference type="EMBL" id="PRZ41057.1"/>
    </source>
</evidence>
<dbReference type="SUPFAM" id="SSF52096">
    <property type="entry name" value="ClpP/crotonase"/>
    <property type="match status" value="1"/>
</dbReference>
<name>A0A2T0ZXT6_9ACTN</name>
<dbReference type="Gene3D" id="3.90.226.10">
    <property type="entry name" value="2-enoyl-CoA Hydratase, Chain A, domain 1"/>
    <property type="match status" value="1"/>
</dbReference>
<dbReference type="GO" id="GO:0016853">
    <property type="term" value="F:isomerase activity"/>
    <property type="evidence" value="ECO:0007669"/>
    <property type="project" value="UniProtKB-KW"/>
</dbReference>
<dbReference type="InterPro" id="IPR001753">
    <property type="entry name" value="Enoyl-CoA_hydra/iso"/>
</dbReference>
<keyword evidence="2" id="KW-1185">Reference proteome</keyword>
<proteinExistence type="predicted"/>
<accession>A0A2T0ZXT6</accession>
<dbReference type="AlphaFoldDB" id="A0A2T0ZXT6"/>
<dbReference type="Proteomes" id="UP000237752">
    <property type="component" value="Unassembled WGS sequence"/>
</dbReference>
<dbReference type="PANTHER" id="PTHR43459">
    <property type="entry name" value="ENOYL-COA HYDRATASE"/>
    <property type="match status" value="1"/>
</dbReference>
<organism evidence="1 2">
    <name type="scientific">Antricoccus suffuscus</name>
    <dbReference type="NCBI Taxonomy" id="1629062"/>
    <lineage>
        <taxon>Bacteria</taxon>
        <taxon>Bacillati</taxon>
        <taxon>Actinomycetota</taxon>
        <taxon>Actinomycetes</taxon>
        <taxon>Geodermatophilales</taxon>
        <taxon>Antricoccaceae</taxon>
        <taxon>Antricoccus</taxon>
    </lineage>
</organism>
<sequence length="261" mass="27185">MGLVLLDIDNGIGRLRLNRPDQSNGMTVPLLRALYDALMECHGRADLRVLILSGEGPNFCAGGDIKDFASKGEGLPDYLRQATSWLQISTTALMRLQAPVIAAVHGFAAGGGGFGLACAADLVVAGESAKFLPGATRAGMAPDAGVSVTLSRLVGLRRAMELVLLNPILSAAEAKEFGIVNRVVPDDELMDAALDLARELAAGAPRALAESKRLLWDGVGRSVETALPDESATVSALSGTADAREGLAAVIEKRAPKFTGR</sequence>
<dbReference type="CDD" id="cd06558">
    <property type="entry name" value="crotonase-like"/>
    <property type="match status" value="1"/>
</dbReference>
<reference evidence="1 2" key="1">
    <citation type="submission" date="2018-03" db="EMBL/GenBank/DDBJ databases">
        <title>Genomic Encyclopedia of Archaeal and Bacterial Type Strains, Phase II (KMG-II): from individual species to whole genera.</title>
        <authorList>
            <person name="Goeker M."/>
        </authorList>
    </citation>
    <scope>NUCLEOTIDE SEQUENCE [LARGE SCALE GENOMIC DNA]</scope>
    <source>
        <strain evidence="1 2">DSM 100065</strain>
    </source>
</reference>
<protein>
    <submittedName>
        <fullName evidence="1">2-(1,2-epoxy-1,2-dihydrophenyl)acetyl-CoA isomerase</fullName>
    </submittedName>
</protein>
<dbReference type="PANTHER" id="PTHR43459:SF1">
    <property type="entry name" value="EG:BACN32G11.4 PROTEIN"/>
    <property type="match status" value="1"/>
</dbReference>
<evidence type="ECO:0000313" key="2">
    <source>
        <dbReference type="Proteomes" id="UP000237752"/>
    </source>
</evidence>
<gene>
    <name evidence="1" type="ORF">CLV47_11290</name>
</gene>
<dbReference type="OrthoDB" id="3473569at2"/>